<organism evidence="1 2">
    <name type="scientific">Pseudothermotoga lettingae (strain ATCC BAA-301 / DSM 14385 / NBRC 107922 / TMO)</name>
    <name type="common">Thermotoga lettingae</name>
    <dbReference type="NCBI Taxonomy" id="416591"/>
    <lineage>
        <taxon>Bacteria</taxon>
        <taxon>Thermotogati</taxon>
        <taxon>Thermotogota</taxon>
        <taxon>Thermotogae</taxon>
        <taxon>Thermotogales</taxon>
        <taxon>Thermotogaceae</taxon>
        <taxon>Pseudothermotoga</taxon>
    </lineage>
</organism>
<proteinExistence type="predicted"/>
<protein>
    <submittedName>
        <fullName evidence="1">Uncharacterized protein</fullName>
    </submittedName>
</protein>
<dbReference type="AlphaFoldDB" id="A8F817"/>
<dbReference type="KEGG" id="tle:Tlet_1747"/>
<dbReference type="EMBL" id="CP000812">
    <property type="protein sequence ID" value="ABV34301.1"/>
    <property type="molecule type" value="Genomic_DNA"/>
</dbReference>
<sequence>MSGCKKILEHISEKFHCKVWVCKKVGRRISFINDLKAGIEKFEPPQVICEDDRYVVLAQIEKPSSEMVELCWKVIDCVRRCFEENPEPSGKS</sequence>
<accession>A8F817</accession>
<gene>
    <name evidence="1" type="ordered locus">Tlet_1747</name>
</gene>
<evidence type="ECO:0000313" key="1">
    <source>
        <dbReference type="EMBL" id="ABV34301.1"/>
    </source>
</evidence>
<name>A8F817_PSELT</name>
<dbReference type="STRING" id="416591.Tlet_1747"/>
<reference evidence="1 2" key="2">
    <citation type="journal article" date="2009" name="Proc. Natl. Acad. Sci. U.S.A.">
        <title>On the chimeric nature, thermophilic origin, and phylogenetic placement of the Thermotogales.</title>
        <authorList>
            <person name="Zhaxybayeva O."/>
            <person name="Swithers K.S."/>
            <person name="Lapierre P."/>
            <person name="Fournier G.P."/>
            <person name="Bickhart D.M."/>
            <person name="DeBoy R.T."/>
            <person name="Nelson K.E."/>
            <person name="Nesbo C.L."/>
            <person name="Doolittle W.F."/>
            <person name="Gogarten J.P."/>
            <person name="Noll K.M."/>
        </authorList>
    </citation>
    <scope>NUCLEOTIDE SEQUENCE [LARGE SCALE GENOMIC DNA]</scope>
    <source>
        <strain evidence="2">ATCC BAA-301 / DSM 14385 / NBRC 107922 / TMO</strain>
    </source>
</reference>
<reference evidence="1 2" key="1">
    <citation type="submission" date="2007-08" db="EMBL/GenBank/DDBJ databases">
        <title>Complete sequence of Thermotoga lettingae TMO.</title>
        <authorList>
            <consortium name="US DOE Joint Genome Institute"/>
            <person name="Copeland A."/>
            <person name="Lucas S."/>
            <person name="Lapidus A."/>
            <person name="Barry K."/>
            <person name="Glavina del Rio T."/>
            <person name="Dalin E."/>
            <person name="Tice H."/>
            <person name="Pitluck S."/>
            <person name="Foster B."/>
            <person name="Bruce D."/>
            <person name="Schmutz J."/>
            <person name="Larimer F."/>
            <person name="Land M."/>
            <person name="Hauser L."/>
            <person name="Kyrpides N."/>
            <person name="Mikhailova N."/>
            <person name="Nelson K."/>
            <person name="Gogarten J.P."/>
            <person name="Noll K."/>
            <person name="Richardson P."/>
        </authorList>
    </citation>
    <scope>NUCLEOTIDE SEQUENCE [LARGE SCALE GENOMIC DNA]</scope>
    <source>
        <strain evidence="2">ATCC BAA-301 / DSM 14385 / NBRC 107922 / TMO</strain>
    </source>
</reference>
<keyword evidence="2" id="KW-1185">Reference proteome</keyword>
<dbReference type="HOGENOM" id="CLU_187578_0_0_0"/>
<dbReference type="Proteomes" id="UP000002016">
    <property type="component" value="Chromosome"/>
</dbReference>
<evidence type="ECO:0000313" key="2">
    <source>
        <dbReference type="Proteomes" id="UP000002016"/>
    </source>
</evidence>